<dbReference type="InterPro" id="IPR028995">
    <property type="entry name" value="Glyco_hydro_57/38_cen_sf"/>
</dbReference>
<dbReference type="Pfam" id="PF07748">
    <property type="entry name" value="Glyco_hydro_38C"/>
    <property type="match status" value="1"/>
</dbReference>
<dbReference type="InterPro" id="IPR011682">
    <property type="entry name" value="Glyco_hydro_38_C"/>
</dbReference>
<evidence type="ECO:0000256" key="5">
    <source>
        <dbReference type="ARBA" id="ARBA00022801"/>
    </source>
</evidence>
<dbReference type="Pfam" id="PF17677">
    <property type="entry name" value="Glyco_hydro38C2"/>
    <property type="match status" value="1"/>
</dbReference>
<evidence type="ECO:0000256" key="4">
    <source>
        <dbReference type="ARBA" id="ARBA00022723"/>
    </source>
</evidence>
<dbReference type="KEGG" id="npy:NPRO_04930"/>
<dbReference type="GO" id="GO:0009313">
    <property type="term" value="P:oligosaccharide catabolic process"/>
    <property type="evidence" value="ECO:0007669"/>
    <property type="project" value="TreeGrafter"/>
</dbReference>
<dbReference type="InterPro" id="IPR041147">
    <property type="entry name" value="GH38_C"/>
</dbReference>
<dbReference type="SUPFAM" id="SSF88713">
    <property type="entry name" value="Glycoside hydrolase/deacetylase"/>
    <property type="match status" value="1"/>
</dbReference>
<dbReference type="Gene3D" id="1.20.1270.50">
    <property type="entry name" value="Glycoside hydrolase family 38, central domain"/>
    <property type="match status" value="1"/>
</dbReference>
<dbReference type="GO" id="GO:0004559">
    <property type="term" value="F:alpha-mannosidase activity"/>
    <property type="evidence" value="ECO:0007669"/>
    <property type="project" value="UniProtKB-EC"/>
</dbReference>
<dbReference type="GO" id="GO:0030246">
    <property type="term" value="F:carbohydrate binding"/>
    <property type="evidence" value="ECO:0007669"/>
    <property type="project" value="InterPro"/>
</dbReference>
<reference evidence="8" key="1">
    <citation type="journal article" name="DNA Res.">
        <title>The physiological potential of anammox bacteria as revealed by their core genome structure.</title>
        <authorList>
            <person name="Okubo T."/>
            <person name="Toyoda A."/>
            <person name="Fukuhara K."/>
            <person name="Uchiyama I."/>
            <person name="Harigaya Y."/>
            <person name="Kuroiwa M."/>
            <person name="Suzuki T."/>
            <person name="Murakami Y."/>
            <person name="Suwa Y."/>
            <person name="Takami H."/>
        </authorList>
    </citation>
    <scope>NUCLEOTIDE SEQUENCE</scope>
    <source>
        <strain evidence="8">317325-2</strain>
    </source>
</reference>
<dbReference type="CDD" id="cd10789">
    <property type="entry name" value="GH38N_AMII_ER_cytosolic"/>
    <property type="match status" value="1"/>
</dbReference>
<dbReference type="GO" id="GO:0046872">
    <property type="term" value="F:metal ion binding"/>
    <property type="evidence" value="ECO:0007669"/>
    <property type="project" value="UniProtKB-KW"/>
</dbReference>
<dbReference type="InterPro" id="IPR037094">
    <property type="entry name" value="Glyco_hydro_38_cen_sf"/>
</dbReference>
<dbReference type="PANTHER" id="PTHR46017">
    <property type="entry name" value="ALPHA-MANNOSIDASE 2C1"/>
    <property type="match status" value="1"/>
</dbReference>
<dbReference type="InterPro" id="IPR000602">
    <property type="entry name" value="Glyco_hydro_38_N"/>
</dbReference>
<evidence type="ECO:0000259" key="7">
    <source>
        <dbReference type="SMART" id="SM00872"/>
    </source>
</evidence>
<dbReference type="SUPFAM" id="SSF74650">
    <property type="entry name" value="Galactose mutarotase-like"/>
    <property type="match status" value="1"/>
</dbReference>
<feature type="domain" description="Glycoside hydrolase family 38 central" evidence="7">
    <location>
        <begin position="507"/>
        <end position="584"/>
    </location>
</feature>
<dbReference type="Proteomes" id="UP000662873">
    <property type="component" value="Chromosome"/>
</dbReference>
<dbReference type="FunFam" id="2.70.98.30:FF:000001">
    <property type="entry name" value="alpha-mannosidase 2C1 isoform X2"/>
    <property type="match status" value="1"/>
</dbReference>
<dbReference type="Pfam" id="PF22907">
    <property type="entry name" value="Ams1-like_1st"/>
    <property type="match status" value="1"/>
</dbReference>
<evidence type="ECO:0000313" key="8">
    <source>
        <dbReference type="EMBL" id="BBO22898.1"/>
    </source>
</evidence>
<proteinExistence type="inferred from homology"/>
<dbReference type="SMART" id="SM00872">
    <property type="entry name" value="Alpha-mann_mid"/>
    <property type="match status" value="1"/>
</dbReference>
<protein>
    <recommendedName>
        <fullName evidence="3">alpha-mannosidase</fullName>
        <ecNumber evidence="3">3.2.1.24</ecNumber>
    </recommendedName>
</protein>
<keyword evidence="4" id="KW-0479">Metal-binding</keyword>
<dbReference type="Gene3D" id="2.70.98.30">
    <property type="entry name" value="Golgi alpha-mannosidase II, domain 4"/>
    <property type="match status" value="1"/>
</dbReference>
<evidence type="ECO:0000256" key="2">
    <source>
        <dbReference type="ARBA" id="ARBA00009792"/>
    </source>
</evidence>
<evidence type="ECO:0000256" key="3">
    <source>
        <dbReference type="ARBA" id="ARBA00012752"/>
    </source>
</evidence>
<dbReference type="FunFam" id="3.20.110.10:FF:000002">
    <property type="entry name" value="alpha-mannosidase 2C1 isoform X1"/>
    <property type="match status" value="1"/>
</dbReference>
<gene>
    <name evidence="8" type="ORF">NPRO_04930</name>
</gene>
<evidence type="ECO:0000313" key="9">
    <source>
        <dbReference type="Proteomes" id="UP000662873"/>
    </source>
</evidence>
<comment type="similarity">
    <text evidence="2">Belongs to the glycosyl hydrolase 38 family.</text>
</comment>
<dbReference type="InterPro" id="IPR015341">
    <property type="entry name" value="Glyco_hydro_38_cen"/>
</dbReference>
<dbReference type="InterPro" id="IPR011013">
    <property type="entry name" value="Gal_mutarotase_sf_dom"/>
</dbReference>
<dbReference type="EMBL" id="AP021858">
    <property type="protein sequence ID" value="BBO22898.1"/>
    <property type="molecule type" value="Genomic_DNA"/>
</dbReference>
<dbReference type="GO" id="GO:0006013">
    <property type="term" value="P:mannose metabolic process"/>
    <property type="evidence" value="ECO:0007669"/>
    <property type="project" value="InterPro"/>
</dbReference>
<dbReference type="PANTHER" id="PTHR46017:SF1">
    <property type="entry name" value="ALPHA-MANNOSIDASE 2C1"/>
    <property type="match status" value="1"/>
</dbReference>
<dbReference type="EC" id="3.2.1.24" evidence="3"/>
<dbReference type="InterPro" id="IPR054723">
    <property type="entry name" value="Ams1-like_N"/>
</dbReference>
<dbReference type="Pfam" id="PF09261">
    <property type="entry name" value="Alpha-mann_mid"/>
    <property type="match status" value="1"/>
</dbReference>
<accession>A0A809R8B4</accession>
<dbReference type="InterPro" id="IPR011330">
    <property type="entry name" value="Glyco_hydro/deAcase_b/a-brl"/>
</dbReference>
<dbReference type="FunFam" id="1.20.1270.50:FF:000004">
    <property type="entry name" value="alpha-mannosidase 2C1 isoform X1"/>
    <property type="match status" value="1"/>
</dbReference>
<dbReference type="Pfam" id="PF01074">
    <property type="entry name" value="Glyco_hydro_38N"/>
    <property type="match status" value="1"/>
</dbReference>
<dbReference type="InterPro" id="IPR027291">
    <property type="entry name" value="Glyco_hydro_38_N_sf"/>
</dbReference>
<keyword evidence="5" id="KW-0378">Hydrolase</keyword>
<sequence>MLKHPSLTVRRISQFVTHELQPRVWPDREPLDIEFCPEPHADEKRARSGPWERVDAGFRYGPAYRTIWFRVRGTTPERFAGGQVGLMAEVGGERTVWKDGSPYRGLDVEHHVFPIWNTLEEPIAVEGKAGKPFEALIQVYTRNPQCRVHLRELPREPEVETVQGAWLVAIDREVKALTYDMEFALDLLSALDENEPAYHTLLRALNAAVNNVDFEDRSTLPKCRKSLQKALAGLSGEHRHSLTPVGHAHLDTAWLWPIDVTQKKMAHTAANQLALIEEYPNYVFVHSQAAQYEWVETEYPKLFERIRDATRKGRWEPVGSMWIEADCNLTGGESLVRQFLYGRKYFREKLGVSTVDMWLPDVFGYSAALPQILVQFGIEYFLTQKISWNQFNKFPHNTFWWQGIDGTQVWSHFPPADTYIGDCTPSQILKSVRQHKDHARSNHSLYVFGFGDGGGGPTERHLEFLTRASHTPLLPQVQFGKSAAEFFRVAKSRSRDLPVWVGELYLEMHRGTYTSQAAVKKGNRLGEFLLRDAELLCCFSPKFPKNYPAAQLEGLWKLLLLNQFHDILPGSSVREVYVDAARDYERVQKEAGEIVREKLVEIGSQLDSRDLKRPLALFHNSTLSSQAQIPWNEEGEPSSIRVGRQVLPVQVAEPFGEKALLFATPSAALGSVAVGEIGDESPSQKPRLRVSGRKIQNDEVAVRFDAHGNITSIQSLEDGVEFVQPGQLANVFQLFEDKPLFWSAWDIDVFAYETRKDLVKAESFEVVERGPVRVAVESVRKVGKSTIRQRVSLGPTPGIRFDTEVDWHEEDKLLKVAFPVNVNAMRATYEIQFGHVERPTHYNTSWDLARFEVPAQKWADLSEGDRGVALLNDCKYGYDIHGNVMRLSLLRAPKAPDPECDMGLHRFTYVLYPHYGPLNYSEVVGAAYAINSPVRWAWLDPTEGETHELDPFVAIDDANLVVESVKRAEDGNGILVRLYECHNTRGRAHLTCSRPIRKAWRCNLEERKEQPVERSEDAFILEYRPFEIITLLLEPSSKGPRTSD</sequence>
<dbReference type="Gene3D" id="2.60.40.2220">
    <property type="match status" value="1"/>
</dbReference>
<dbReference type="SUPFAM" id="SSF88688">
    <property type="entry name" value="Families 57/38 glycoside transferase middle domain"/>
    <property type="match status" value="1"/>
</dbReference>
<evidence type="ECO:0000256" key="1">
    <source>
        <dbReference type="ARBA" id="ARBA00000365"/>
    </source>
</evidence>
<dbReference type="Gene3D" id="3.20.110.10">
    <property type="entry name" value="Glycoside hydrolase 38, N terminal domain"/>
    <property type="match status" value="1"/>
</dbReference>
<organism evidence="8 9">
    <name type="scientific">Candidatus Nitrosymbiomonas proteolyticus</name>
    <dbReference type="NCBI Taxonomy" id="2608984"/>
    <lineage>
        <taxon>Bacteria</taxon>
        <taxon>Bacillati</taxon>
        <taxon>Armatimonadota</taxon>
        <taxon>Armatimonadota incertae sedis</taxon>
        <taxon>Candidatus Nitrosymbiomonas</taxon>
    </lineage>
</organism>
<keyword evidence="6" id="KW-0326">Glycosidase</keyword>
<dbReference type="AlphaFoldDB" id="A0A809R8B4"/>
<name>A0A809R8B4_9BACT</name>
<comment type="catalytic activity">
    <reaction evidence="1">
        <text>Hydrolysis of terminal, non-reducing alpha-D-mannose residues in alpha-D-mannosides.</text>
        <dbReference type="EC" id="3.2.1.24"/>
    </reaction>
</comment>
<evidence type="ECO:0000256" key="6">
    <source>
        <dbReference type="ARBA" id="ARBA00023295"/>
    </source>
</evidence>